<dbReference type="Pfam" id="PF00041">
    <property type="entry name" value="fn3"/>
    <property type="match status" value="1"/>
</dbReference>
<reference evidence="25" key="1">
    <citation type="submission" date="2022-11" db="UniProtKB">
        <authorList>
            <consortium name="EnsemblMetazoa"/>
        </authorList>
    </citation>
    <scope>IDENTIFICATION</scope>
</reference>
<dbReference type="GO" id="GO:0007169">
    <property type="term" value="P:cell surface receptor protein tyrosine kinase signaling pathway"/>
    <property type="evidence" value="ECO:0007669"/>
    <property type="project" value="TreeGrafter"/>
</dbReference>
<dbReference type="InterPro" id="IPR036116">
    <property type="entry name" value="FN3_sf"/>
</dbReference>
<keyword evidence="13" id="KW-0829">Tyrosine-protein kinase</keyword>
<keyword evidence="8 19" id="KW-0547">Nucleotide-binding</keyword>
<dbReference type="InterPro" id="IPR050122">
    <property type="entry name" value="RTK"/>
</dbReference>
<dbReference type="EnsemblMetazoa" id="XM_038209019.1">
    <property type="protein sequence ID" value="XP_038064947.1"/>
    <property type="gene ID" value="LOC119735320"/>
</dbReference>
<feature type="domain" description="Ig-like" evidence="23">
    <location>
        <begin position="1889"/>
        <end position="1992"/>
    </location>
</feature>
<dbReference type="OrthoDB" id="5809314at2759"/>
<feature type="domain" description="Ig-like" evidence="23">
    <location>
        <begin position="1686"/>
        <end position="1772"/>
    </location>
</feature>
<dbReference type="GO" id="GO:0005524">
    <property type="term" value="F:ATP binding"/>
    <property type="evidence" value="ECO:0007669"/>
    <property type="project" value="UniProtKB-UniRule"/>
</dbReference>
<dbReference type="RefSeq" id="XP_038064947.1">
    <property type="nucleotide sequence ID" value="XM_038209019.1"/>
</dbReference>
<dbReference type="InterPro" id="IPR013162">
    <property type="entry name" value="CD80_C2-set"/>
</dbReference>
<feature type="domain" description="Ig-like" evidence="23">
    <location>
        <begin position="1365"/>
        <end position="1473"/>
    </location>
</feature>
<dbReference type="SUPFAM" id="SSF49265">
    <property type="entry name" value="Fibronectin type III"/>
    <property type="match status" value="1"/>
</dbReference>
<comment type="catalytic activity">
    <reaction evidence="18">
        <text>L-tyrosyl-[protein] + ATP = O-phospho-L-tyrosyl-[protein] + ADP + H(+)</text>
        <dbReference type="Rhea" id="RHEA:10596"/>
        <dbReference type="Rhea" id="RHEA-COMP:10136"/>
        <dbReference type="Rhea" id="RHEA-COMP:20101"/>
        <dbReference type="ChEBI" id="CHEBI:15378"/>
        <dbReference type="ChEBI" id="CHEBI:30616"/>
        <dbReference type="ChEBI" id="CHEBI:46858"/>
        <dbReference type="ChEBI" id="CHEBI:61978"/>
        <dbReference type="ChEBI" id="CHEBI:456216"/>
        <dbReference type="EC" id="2.7.10.1"/>
    </reaction>
</comment>
<dbReference type="InterPro" id="IPR007110">
    <property type="entry name" value="Ig-like_dom"/>
</dbReference>
<feature type="domain" description="Fibronectin type-III" evidence="24">
    <location>
        <begin position="2003"/>
        <end position="2100"/>
    </location>
</feature>
<evidence type="ECO:0000256" key="16">
    <source>
        <dbReference type="ARBA" id="ARBA00023180"/>
    </source>
</evidence>
<comment type="similarity">
    <text evidence="2">Belongs to the protein kinase superfamily. CAMK Ser/Thr protein kinase family.</text>
</comment>
<comment type="subcellular location">
    <subcellularLocation>
        <location evidence="1">Membrane</location>
        <topology evidence="1">Single-pass type I membrane protein</topology>
    </subcellularLocation>
</comment>
<keyword evidence="17" id="KW-0393">Immunoglobulin domain</keyword>
<evidence type="ECO:0000256" key="13">
    <source>
        <dbReference type="ARBA" id="ARBA00023137"/>
    </source>
</evidence>
<dbReference type="PROSITE" id="PS50853">
    <property type="entry name" value="FN3"/>
    <property type="match status" value="1"/>
</dbReference>
<evidence type="ECO:0000256" key="1">
    <source>
        <dbReference type="ARBA" id="ARBA00004479"/>
    </source>
</evidence>
<feature type="domain" description="Ig-like" evidence="23">
    <location>
        <begin position="126"/>
        <end position="226"/>
    </location>
</feature>
<evidence type="ECO:0000256" key="19">
    <source>
        <dbReference type="PROSITE-ProRule" id="PRU10141"/>
    </source>
</evidence>
<dbReference type="PROSITE" id="PS50835">
    <property type="entry name" value="IG_LIKE"/>
    <property type="match status" value="12"/>
</dbReference>
<sequence length="2593" mass="282693">MALTVTSDPWVTPGRNATITCTDLQPFMFLQFHKSDPSVANVNSADTILQYKYGMNIDTAKYFNNFDPGRFIFHESGGDYLLTIKSVTLDDVGKYWCFTIGDPPSPDSTGRFVASSVTQIRVSSSQDITVTLPATTYTNHGALATLTCSFSVTDGQYALFYVSWKKGDESDDNNSADLIAHLVSGQAIYPGGNKYSLTVDSVNGRNVLNVTSVDYATDDAWYWCSVIFRKGVSDSLVGTDSTRLFIVGYMALSVTSDPWVTPGRNATITCTDLQPFTFLQFHKSDPSVANVNSADTILQYEYTMNIDTARYFNSFDPGRFIFHESAATAHDGNATRHVEEMARVTFTLVLVVELLWLLPGTSSQSIVVTTASWVDIKEQTVMTCSVQGYEIMDLQWVQTDFSAVSSGRGVLIFGYDPTTEPQITHGLVVNASRYEFVVGGDFPLTIKSVEVDDEGKYWCGITTDNFLPLRDNSILNVRVLLGLVHTQTLTVTLLPVSTIQGQSATLTCTFSLDVTADFDNLVWRQRGILIADFFGGTQTPYYQNGISEPDYVVLRTDSMSTLTIAIIFCLVHTQTVTVTLLPVSSMQGQSATLTCTFSLGVPGALDNVVWTCYSQPTVSSDPWVDVNETALLTCVPVGTAPGGQVLSVSMQPVNIYEGSSATLTCAFTISDPDYTFWNLEWFKGNGPTDQTSVAIADFFAGVTSPRLYNGYDDTSKYRISRDDAASSFEIISASLTFRMSCASAQRIIVALLFVIQGVESVTVSSAQWVILGTDATISCSPDVTGFIIVQWRKSDPTVIDHNAAQTILDYNLNSDSIIYANAFRMSYASAQRIIVALLFAIQASDGQSVRVTVEVQPTTYVKQGTSASLMCSYSVSDASYSFNYLQWKKDGTRIAWFLTGMSPTYPGGAMKYAMSTDSIDSSSVLTISSVQLSSDEGSYECFAQFLKPGVVSIDNETSTMLMVIVSDGQSVRVTVEMQPTSYAERGASGFLTCSYSVSDASYSFNYIQWKKDEINIAWFLTGMSPTYPGGAMKYAMSTDSIDSSSVLTISSIQFPSDEGRYRCFAQFRKSGYGSFENETSTMLIVIGVVSFTISSDQWVIIGMDATITCSTDSTGVYSLNFRRSVRSQLAPVLYKLEVSDQWVISGMDATITCSTDVSGFTDVVWRRSDIGVTDQQAILDHKVETNSIVYGRGIDTNHYDVRRSSDGANYSLIVKSVTLDDTAEYWCRFYKFPPFNPEPIGSSVVQIRVGAQLTISGPPWVNNGTSTTLRCDAPATFDRVRWLITDFNVDARLSGSYIITAQYTLSTKVTLNRDPSHYTFDVTDPKFPLTVAPFTLTDEGRYWCFVRNGANDAVSSLDVRTRVPPSTIAVSYDGTSYGDGNIFPIVAGSNRQFTCTTPGVKPAASFTWTLPTSITTDQPLGSQTDAPNSGDSRLTDSTNTITVDIAETPATAQLTCGATNRQDGLTDTEIDLTVTLQVRVPPSVVKLSDSDGEKTQGATVTVDQGSSHTFSCLVQGTRPAATIQWLVDDVMQSTGVGIPTSTETNELFDTTGTWTFTPVRANHRQEVKCAANTAESQPPHPNVAVTLDINGPPDTPVISGIASMTENVPGTLTCTADMGYPNDWTLVWSNGDSPITGPTTSSSASGDRFSFTSTLNYTPMRQDNGNIITCVAQRDSGTRSSEGRLPIDVQFCAEAVSVSCPSSTASGSIVQLSCSSGSSNPATSLVWSKNDVVQSNPSQPVFTDGDYGGRETTLRLTTGALTKADNGAVYQCCLIKTSLCNMDKCDSCSLNVEYRPEFSLPTIMPTGPIVKGGSIVLSCSAEANPQPPDFITWEKVGSPDSLTSVYSDGTSTLTLSSINRDDAGPYRCRGNNGVPPVVFSGSVDVIVHYEVSILNKGDTSVGAKDGYDATLVCEGKGNPLPRMTWLRPDGVELTNETEPGRIFQVDTIPEGDDVFGFTIRSTLHINRVTGTGDYGSYTCNSGNGIGMVYTLTIVLNDKVTPLPPEDVSVDQGTVTATSVAITWRPGIDVGEPQWFYVNIREVDTTTGFDLNTRVRIAEGVVMHVIESLSPYTKYEIEVYAENANSVSQNVRRTATTLPDTPEKLDISVTTNQGTGIISVDGIPQDGDTSSCLRLEARLTNQDDWFDYGECLESNTDLALRDARSRYCNGDLCSQATTAITVAGQSSNAGLIAGIAILAIILLISVALNAVVIMYAKRRAPKPETKKRISIPKFKPEHKGGVTNEAVEYQDLDVPLQILAVGGSPNPAASTYASISETLAEFSREKLTIVRELGQGAFGKVLLGNANGIVQQGTVTQVAVKTLRDDADITERGDLLRELDFMKKLPSHSNVVKLLGFCIDRDPIYIIMEYMSKGQLKELLTSSRGKGKLQVYSNLHGRSKSLTSKDLIKFATDVAYGMAFLASHQCIHRDLAARNVLVGENMICKVSDFGLARDVTNMRVYQRKSEARLPVRWMALESVVDDVYTTESDLWSYGILLWEIVTLGARPYPTMSFKTMISKLQEGYRMPRPEHCQDELYQMMLACWEEEPTARQSFTEIGQKLEKLLEGGHDYITLSDYQEFDYEVTIPDSPDEKV</sequence>
<evidence type="ECO:0000256" key="10">
    <source>
        <dbReference type="ARBA" id="ARBA00022840"/>
    </source>
</evidence>
<evidence type="ECO:0000256" key="9">
    <source>
        <dbReference type="ARBA" id="ARBA00022777"/>
    </source>
</evidence>
<keyword evidence="14" id="KW-1015">Disulfide bond</keyword>
<dbReference type="EC" id="2.7.10.1" evidence="3"/>
<evidence type="ECO:0000256" key="8">
    <source>
        <dbReference type="ARBA" id="ARBA00022741"/>
    </source>
</evidence>
<dbReference type="PANTHER" id="PTHR24416:SF621">
    <property type="entry name" value="TYROSINE KINASE RECEPTOR CAD96CA"/>
    <property type="match status" value="1"/>
</dbReference>
<dbReference type="GO" id="GO:0005886">
    <property type="term" value="C:plasma membrane"/>
    <property type="evidence" value="ECO:0007669"/>
    <property type="project" value="TreeGrafter"/>
</dbReference>
<keyword evidence="12 21" id="KW-0472">Membrane</keyword>
<dbReference type="Pfam" id="PF13927">
    <property type="entry name" value="Ig_3"/>
    <property type="match status" value="2"/>
</dbReference>
<dbReference type="PROSITE" id="PS00109">
    <property type="entry name" value="PROTEIN_KINASE_TYR"/>
    <property type="match status" value="1"/>
</dbReference>
<keyword evidence="5 21" id="KW-0812">Transmembrane</keyword>
<dbReference type="CDD" id="cd00063">
    <property type="entry name" value="FN3"/>
    <property type="match status" value="1"/>
</dbReference>
<dbReference type="InterPro" id="IPR003598">
    <property type="entry name" value="Ig_sub2"/>
</dbReference>
<dbReference type="InterPro" id="IPR013106">
    <property type="entry name" value="Ig_V-set"/>
</dbReference>
<dbReference type="Proteomes" id="UP000887568">
    <property type="component" value="Unplaced"/>
</dbReference>
<feature type="domain" description="Ig-like" evidence="23">
    <location>
        <begin position="1482"/>
        <end position="1586"/>
    </location>
</feature>
<dbReference type="InterPro" id="IPR013783">
    <property type="entry name" value="Ig-like_fold"/>
</dbReference>
<evidence type="ECO:0000256" key="15">
    <source>
        <dbReference type="ARBA" id="ARBA00023170"/>
    </source>
</evidence>
<keyword evidence="11 21" id="KW-1133">Transmembrane helix</keyword>
<evidence type="ECO:0000256" key="21">
    <source>
        <dbReference type="SAM" id="Phobius"/>
    </source>
</evidence>
<dbReference type="FunFam" id="1.10.510.10:FF:000190">
    <property type="entry name" value="Proto-oncogene tyrosine-protein kinase receptor Ret"/>
    <property type="match status" value="1"/>
</dbReference>
<evidence type="ECO:0000256" key="14">
    <source>
        <dbReference type="ARBA" id="ARBA00023157"/>
    </source>
</evidence>
<evidence type="ECO:0000256" key="4">
    <source>
        <dbReference type="ARBA" id="ARBA00022679"/>
    </source>
</evidence>
<evidence type="ECO:0000256" key="17">
    <source>
        <dbReference type="ARBA" id="ARBA00023319"/>
    </source>
</evidence>
<dbReference type="PROSITE" id="PS50011">
    <property type="entry name" value="PROTEIN_KINASE_DOM"/>
    <property type="match status" value="1"/>
</dbReference>
<feature type="domain" description="Ig-like" evidence="23">
    <location>
        <begin position="1796"/>
        <end position="1884"/>
    </location>
</feature>
<dbReference type="InterPro" id="IPR000719">
    <property type="entry name" value="Prot_kinase_dom"/>
</dbReference>
<dbReference type="Gene3D" id="1.10.510.10">
    <property type="entry name" value="Transferase(Phosphotransferase) domain 1"/>
    <property type="match status" value="1"/>
</dbReference>
<feature type="domain" description="Protein kinase" evidence="22">
    <location>
        <begin position="2286"/>
        <end position="2571"/>
    </location>
</feature>
<dbReference type="CDD" id="cd00192">
    <property type="entry name" value="PTKc"/>
    <property type="match status" value="1"/>
</dbReference>
<dbReference type="SMART" id="SM00406">
    <property type="entry name" value="IGv"/>
    <property type="match status" value="6"/>
</dbReference>
<dbReference type="PRINTS" id="PR00109">
    <property type="entry name" value="TYRKINASE"/>
</dbReference>
<evidence type="ECO:0000256" key="11">
    <source>
        <dbReference type="ARBA" id="ARBA00022989"/>
    </source>
</evidence>
<dbReference type="PROSITE" id="PS00107">
    <property type="entry name" value="PROTEIN_KINASE_ATP"/>
    <property type="match status" value="1"/>
</dbReference>
<dbReference type="Gene3D" id="2.60.40.10">
    <property type="entry name" value="Immunoglobulins"/>
    <property type="match status" value="14"/>
</dbReference>
<evidence type="ECO:0000256" key="5">
    <source>
        <dbReference type="ARBA" id="ARBA00022692"/>
    </source>
</evidence>
<dbReference type="SMART" id="SM00408">
    <property type="entry name" value="IGc2"/>
    <property type="match status" value="8"/>
</dbReference>
<evidence type="ECO:0000313" key="26">
    <source>
        <dbReference type="Proteomes" id="UP000887568"/>
    </source>
</evidence>
<dbReference type="InterPro" id="IPR008266">
    <property type="entry name" value="Tyr_kinase_AS"/>
</dbReference>
<dbReference type="GeneID" id="119735320"/>
<dbReference type="InterPro" id="IPR003961">
    <property type="entry name" value="FN3_dom"/>
</dbReference>
<dbReference type="Gene3D" id="3.30.200.20">
    <property type="entry name" value="Phosphorylase Kinase, domain 1"/>
    <property type="match status" value="1"/>
</dbReference>
<dbReference type="Pfam" id="PF00047">
    <property type="entry name" value="ig"/>
    <property type="match status" value="1"/>
</dbReference>
<evidence type="ECO:0000256" key="3">
    <source>
        <dbReference type="ARBA" id="ARBA00011902"/>
    </source>
</evidence>
<feature type="binding site" evidence="19">
    <location>
        <position position="2320"/>
    </location>
    <ligand>
        <name>ATP</name>
        <dbReference type="ChEBI" id="CHEBI:30616"/>
    </ligand>
</feature>
<dbReference type="SMART" id="SM00060">
    <property type="entry name" value="FN3"/>
    <property type="match status" value="1"/>
</dbReference>
<dbReference type="SUPFAM" id="SSF48726">
    <property type="entry name" value="Immunoglobulin"/>
    <property type="match status" value="13"/>
</dbReference>
<feature type="domain" description="Ig-like" evidence="23">
    <location>
        <begin position="969"/>
        <end position="1080"/>
    </location>
</feature>
<dbReference type="InterPro" id="IPR020635">
    <property type="entry name" value="Tyr_kinase_cat_dom"/>
</dbReference>
<dbReference type="InterPro" id="IPR036179">
    <property type="entry name" value="Ig-like_dom_sf"/>
</dbReference>
<protein>
    <recommendedName>
        <fullName evidence="3">receptor protein-tyrosine kinase</fullName>
        <ecNumber evidence="3">2.7.10.1</ecNumber>
    </recommendedName>
</protein>
<dbReference type="PANTHER" id="PTHR24416">
    <property type="entry name" value="TYROSINE-PROTEIN KINASE RECEPTOR"/>
    <property type="match status" value="1"/>
</dbReference>
<feature type="domain" description="Ig-like" evidence="23">
    <location>
        <begin position="359"/>
        <end position="475"/>
    </location>
</feature>
<keyword evidence="6" id="KW-0732">Signal</keyword>
<proteinExistence type="inferred from homology"/>
<evidence type="ECO:0000259" key="24">
    <source>
        <dbReference type="PROSITE" id="PS50853"/>
    </source>
</evidence>
<evidence type="ECO:0000313" key="25">
    <source>
        <dbReference type="EnsemblMetazoa" id="XP_038064947.1"/>
    </source>
</evidence>
<dbReference type="Pfam" id="PF07686">
    <property type="entry name" value="V-set"/>
    <property type="match status" value="1"/>
</dbReference>
<feature type="transmembrane region" description="Helical" evidence="21">
    <location>
        <begin position="2190"/>
        <end position="2215"/>
    </location>
</feature>
<dbReference type="GO" id="GO:0043235">
    <property type="term" value="C:receptor complex"/>
    <property type="evidence" value="ECO:0007669"/>
    <property type="project" value="TreeGrafter"/>
</dbReference>
<keyword evidence="26" id="KW-1185">Reference proteome</keyword>
<dbReference type="GO" id="GO:0004714">
    <property type="term" value="F:transmembrane receptor protein tyrosine kinase activity"/>
    <property type="evidence" value="ECO:0007669"/>
    <property type="project" value="UniProtKB-EC"/>
</dbReference>
<dbReference type="SUPFAM" id="SSF56112">
    <property type="entry name" value="Protein kinase-like (PK-like)"/>
    <property type="match status" value="1"/>
</dbReference>
<evidence type="ECO:0000259" key="22">
    <source>
        <dbReference type="PROSITE" id="PS50011"/>
    </source>
</evidence>
<feature type="region of interest" description="Disordered" evidence="20">
    <location>
        <begin position="1415"/>
        <end position="1435"/>
    </location>
</feature>
<dbReference type="SMART" id="SM00409">
    <property type="entry name" value="IG"/>
    <property type="match status" value="16"/>
</dbReference>
<evidence type="ECO:0000259" key="23">
    <source>
        <dbReference type="PROSITE" id="PS50835"/>
    </source>
</evidence>
<dbReference type="Pfam" id="PF07714">
    <property type="entry name" value="PK_Tyr_Ser-Thr"/>
    <property type="match status" value="1"/>
</dbReference>
<keyword evidence="9" id="KW-0418">Kinase</keyword>
<feature type="domain" description="Ig-like" evidence="23">
    <location>
        <begin position="1131"/>
        <end position="1228"/>
    </location>
</feature>
<keyword evidence="15" id="KW-0675">Receptor</keyword>
<organism evidence="25 26">
    <name type="scientific">Patiria miniata</name>
    <name type="common">Bat star</name>
    <name type="synonym">Asterina miniata</name>
    <dbReference type="NCBI Taxonomy" id="46514"/>
    <lineage>
        <taxon>Eukaryota</taxon>
        <taxon>Metazoa</taxon>
        <taxon>Echinodermata</taxon>
        <taxon>Eleutherozoa</taxon>
        <taxon>Asterozoa</taxon>
        <taxon>Asteroidea</taxon>
        <taxon>Valvatacea</taxon>
        <taxon>Valvatida</taxon>
        <taxon>Asterinidae</taxon>
        <taxon>Patiria</taxon>
    </lineage>
</organism>
<dbReference type="InterPro" id="IPR011009">
    <property type="entry name" value="Kinase-like_dom_sf"/>
</dbReference>
<keyword evidence="4" id="KW-0808">Transferase</keyword>
<keyword evidence="16" id="KW-0325">Glycoprotein</keyword>
<name>A0A914AMI3_PATMI</name>
<dbReference type="SMART" id="SM00219">
    <property type="entry name" value="TyrKc"/>
    <property type="match status" value="1"/>
</dbReference>
<dbReference type="InterPro" id="IPR013151">
    <property type="entry name" value="Immunoglobulin_dom"/>
</dbReference>
<feature type="domain" description="Ig-like" evidence="23">
    <location>
        <begin position="1593"/>
        <end position="1680"/>
    </location>
</feature>
<dbReference type="InterPro" id="IPR017441">
    <property type="entry name" value="Protein_kinase_ATP_BS"/>
</dbReference>
<evidence type="ECO:0000256" key="2">
    <source>
        <dbReference type="ARBA" id="ARBA00006692"/>
    </source>
</evidence>
<keyword evidence="10 19" id="KW-0067">ATP-binding</keyword>
<evidence type="ECO:0000256" key="20">
    <source>
        <dbReference type="SAM" id="MobiDB-lite"/>
    </source>
</evidence>
<dbReference type="InterPro" id="IPR001245">
    <property type="entry name" value="Ser-Thr/Tyr_kinase_cat_dom"/>
</dbReference>
<accession>A0A914AMI3</accession>
<evidence type="ECO:0000256" key="18">
    <source>
        <dbReference type="ARBA" id="ARBA00051243"/>
    </source>
</evidence>
<evidence type="ECO:0000256" key="12">
    <source>
        <dbReference type="ARBA" id="ARBA00023136"/>
    </source>
</evidence>
<feature type="domain" description="Ig-like" evidence="23">
    <location>
        <begin position="1233"/>
        <end position="1360"/>
    </location>
</feature>
<keyword evidence="7" id="KW-0677">Repeat</keyword>
<evidence type="ECO:0000256" key="7">
    <source>
        <dbReference type="ARBA" id="ARBA00022737"/>
    </source>
</evidence>
<dbReference type="InterPro" id="IPR003599">
    <property type="entry name" value="Ig_sub"/>
</dbReference>
<dbReference type="Pfam" id="PF08205">
    <property type="entry name" value="C2-set_2"/>
    <property type="match status" value="2"/>
</dbReference>
<evidence type="ECO:0000256" key="6">
    <source>
        <dbReference type="ARBA" id="ARBA00022729"/>
    </source>
</evidence>
<feature type="domain" description="Ig-like" evidence="23">
    <location>
        <begin position="847"/>
        <end position="958"/>
    </location>
</feature>